<evidence type="ECO:0000313" key="3">
    <source>
        <dbReference type="Proteomes" id="UP001176941"/>
    </source>
</evidence>
<proteinExistence type="predicted"/>
<feature type="region of interest" description="Disordered" evidence="1">
    <location>
        <begin position="1"/>
        <end position="247"/>
    </location>
</feature>
<evidence type="ECO:0000313" key="2">
    <source>
        <dbReference type="EMBL" id="CAI9164398.1"/>
    </source>
</evidence>
<dbReference type="Proteomes" id="UP001176941">
    <property type="component" value="Chromosome 23"/>
</dbReference>
<organism evidence="2 3">
    <name type="scientific">Rangifer tarandus platyrhynchus</name>
    <name type="common">Svalbard reindeer</name>
    <dbReference type="NCBI Taxonomy" id="3082113"/>
    <lineage>
        <taxon>Eukaryota</taxon>
        <taxon>Metazoa</taxon>
        <taxon>Chordata</taxon>
        <taxon>Craniata</taxon>
        <taxon>Vertebrata</taxon>
        <taxon>Euteleostomi</taxon>
        <taxon>Mammalia</taxon>
        <taxon>Eutheria</taxon>
        <taxon>Laurasiatheria</taxon>
        <taxon>Artiodactyla</taxon>
        <taxon>Ruminantia</taxon>
        <taxon>Pecora</taxon>
        <taxon>Cervidae</taxon>
        <taxon>Odocoileinae</taxon>
        <taxon>Rangifer</taxon>
    </lineage>
</organism>
<reference evidence="2" key="1">
    <citation type="submission" date="2023-04" db="EMBL/GenBank/DDBJ databases">
        <authorList>
            <consortium name="ELIXIR-Norway"/>
        </authorList>
    </citation>
    <scope>NUCLEOTIDE SEQUENCE [LARGE SCALE GENOMIC DNA]</scope>
</reference>
<protein>
    <submittedName>
        <fullName evidence="2">Uncharacterized protein</fullName>
    </submittedName>
</protein>
<sequence length="247" mass="25798">MPARGADGRQVGEGVGGHQDHGAGLRLVGSGRGARRLNGLYGGRTPSVVSNADPDTPPRDPNIQQDMLPSVGGPLSPQEETGRWTLGRPEADTGARWPRSCAAASGTPCALARGHRGPGNGIKQRETDGTPSPGRGNEGRVESRQEKSFSGWSENYLLEEEEEEAAANGPPQPRGTPGPRGPADSRAVQRPRAPEGGGRRGRESTFLLTQLSRPPFAPRHDSASPPGPFPSGAGPRAGNLSRQNPSP</sequence>
<dbReference type="EMBL" id="OX459959">
    <property type="protein sequence ID" value="CAI9164398.1"/>
    <property type="molecule type" value="Genomic_DNA"/>
</dbReference>
<accession>A0ABN8YSN6</accession>
<keyword evidence="3" id="KW-1185">Reference proteome</keyword>
<feature type="compositionally biased region" description="Pro residues" evidence="1">
    <location>
        <begin position="170"/>
        <end position="180"/>
    </location>
</feature>
<gene>
    <name evidence="2" type="ORF">MRATA1EN1_LOCUS13360</name>
</gene>
<feature type="compositionally biased region" description="Basic and acidic residues" evidence="1">
    <location>
        <begin position="137"/>
        <end position="147"/>
    </location>
</feature>
<evidence type="ECO:0000256" key="1">
    <source>
        <dbReference type="SAM" id="MobiDB-lite"/>
    </source>
</evidence>
<name>A0ABN8YSN6_RANTA</name>